<keyword evidence="2" id="KW-0813">Transport</keyword>
<evidence type="ECO:0000313" key="7">
    <source>
        <dbReference type="Proteomes" id="UP000295257"/>
    </source>
</evidence>
<dbReference type="SUPFAM" id="SSF52540">
    <property type="entry name" value="P-loop containing nucleoside triphosphate hydrolases"/>
    <property type="match status" value="1"/>
</dbReference>
<dbReference type="InterPro" id="IPR003439">
    <property type="entry name" value="ABC_transporter-like_ATP-bd"/>
</dbReference>
<dbReference type="PANTHER" id="PTHR42734">
    <property type="entry name" value="METAL TRANSPORT SYSTEM ATP-BINDING PROTEIN TM_0124-RELATED"/>
    <property type="match status" value="1"/>
</dbReference>
<dbReference type="InterPro" id="IPR050153">
    <property type="entry name" value="Metal_Ion_Import_ABC"/>
</dbReference>
<keyword evidence="7" id="KW-1185">Reference proteome</keyword>
<protein>
    <recommendedName>
        <fullName evidence="5">ABC transporter domain-containing protein</fullName>
    </recommendedName>
</protein>
<proteinExistence type="inferred from homology"/>
<keyword evidence="4" id="KW-0067">ATP-binding</keyword>
<evidence type="ECO:0000259" key="5">
    <source>
        <dbReference type="PROSITE" id="PS50893"/>
    </source>
</evidence>
<comment type="caution">
    <text evidence="6">The sequence shown here is derived from an EMBL/GenBank/DDBJ whole genome shotgun (WGS) entry which is preliminary data.</text>
</comment>
<sequence>MDEWQSVSNRKDSEEITVIEAKNLTKRFGKQLVFKDVNFTINDGDFISLIGPNGSGKTTLVRIMMGLEKKTSGELKMNHKRIGYVPQFRNIDLDYPLNIEQFVRLNLKFTLSPKRRKADNELIKTILTKTKLTQLKDRPLGLASGGEKQKAYLAQALLNDPKILILDESTASLDVEVKMQLMDLVAELNQKYNLTVIFITHDYELTKKYTTRALFFEDKTLKEVKVSDVSEDMFEMGS</sequence>
<dbReference type="PANTHER" id="PTHR42734:SF17">
    <property type="entry name" value="METAL TRANSPORT SYSTEM ATP-BINDING PROTEIN TM_0124-RELATED"/>
    <property type="match status" value="1"/>
</dbReference>
<dbReference type="STRING" id="1612.ABB44_03800"/>
<evidence type="ECO:0000313" key="6">
    <source>
        <dbReference type="EMBL" id="TDG74806.1"/>
    </source>
</evidence>
<keyword evidence="3" id="KW-0547">Nucleotide-binding</keyword>
<dbReference type="GO" id="GO:0005524">
    <property type="term" value="F:ATP binding"/>
    <property type="evidence" value="ECO:0007669"/>
    <property type="project" value="UniProtKB-KW"/>
</dbReference>
<dbReference type="Gene3D" id="3.40.50.300">
    <property type="entry name" value="P-loop containing nucleotide triphosphate hydrolases"/>
    <property type="match status" value="1"/>
</dbReference>
<dbReference type="AlphaFoldDB" id="A0A4R5NJJ5"/>
<dbReference type="Pfam" id="PF00005">
    <property type="entry name" value="ABC_tran"/>
    <property type="match status" value="1"/>
</dbReference>
<dbReference type="SMART" id="SM00382">
    <property type="entry name" value="AAA"/>
    <property type="match status" value="1"/>
</dbReference>
<gene>
    <name evidence="6" type="ORF">C5L30_000041</name>
</gene>
<dbReference type="InterPro" id="IPR003593">
    <property type="entry name" value="AAA+_ATPase"/>
</dbReference>
<dbReference type="GO" id="GO:0016887">
    <property type="term" value="F:ATP hydrolysis activity"/>
    <property type="evidence" value="ECO:0007669"/>
    <property type="project" value="InterPro"/>
</dbReference>
<dbReference type="PROSITE" id="PS50893">
    <property type="entry name" value="ABC_TRANSPORTER_2"/>
    <property type="match status" value="1"/>
</dbReference>
<feature type="domain" description="ABC transporter" evidence="5">
    <location>
        <begin position="19"/>
        <end position="236"/>
    </location>
</feature>
<dbReference type="EMBL" id="PUFN01000002">
    <property type="protein sequence ID" value="TDG74806.1"/>
    <property type="molecule type" value="Genomic_DNA"/>
</dbReference>
<name>A0A4R5NJJ5_9LACO</name>
<dbReference type="InterPro" id="IPR027417">
    <property type="entry name" value="P-loop_NTPase"/>
</dbReference>
<evidence type="ECO:0000256" key="3">
    <source>
        <dbReference type="ARBA" id="ARBA00022741"/>
    </source>
</evidence>
<dbReference type="RefSeq" id="WP_236585114.1">
    <property type="nucleotide sequence ID" value="NZ_BHYW01000004.1"/>
</dbReference>
<evidence type="ECO:0000256" key="4">
    <source>
        <dbReference type="ARBA" id="ARBA00022840"/>
    </source>
</evidence>
<comment type="similarity">
    <text evidence="1">Belongs to the ABC transporter superfamily.</text>
</comment>
<dbReference type="Proteomes" id="UP000295257">
    <property type="component" value="Unassembled WGS sequence"/>
</dbReference>
<evidence type="ECO:0000256" key="1">
    <source>
        <dbReference type="ARBA" id="ARBA00005417"/>
    </source>
</evidence>
<evidence type="ECO:0000256" key="2">
    <source>
        <dbReference type="ARBA" id="ARBA00022448"/>
    </source>
</evidence>
<reference evidence="6 7" key="1">
    <citation type="journal article" date="2019" name="Appl. Microbiol. Biotechnol.">
        <title>Uncovering carbohydrate metabolism through a genotype-phenotype association study of 56 lactic acid bacteria genomes.</title>
        <authorList>
            <person name="Buron-Moles G."/>
            <person name="Chailyan A."/>
            <person name="Dolejs I."/>
            <person name="Forster J."/>
            <person name="Miks M.H."/>
        </authorList>
    </citation>
    <scope>NUCLEOTIDE SEQUENCE [LARGE SCALE GENOMIC DNA]</scope>
    <source>
        <strain evidence="6 7">ATCC 29644</strain>
    </source>
</reference>
<accession>A0A4R5NJJ5</accession>
<organism evidence="6 7">
    <name type="scientific">Companilactobacillus farciminis</name>
    <dbReference type="NCBI Taxonomy" id="1612"/>
    <lineage>
        <taxon>Bacteria</taxon>
        <taxon>Bacillati</taxon>
        <taxon>Bacillota</taxon>
        <taxon>Bacilli</taxon>
        <taxon>Lactobacillales</taxon>
        <taxon>Lactobacillaceae</taxon>
        <taxon>Companilactobacillus</taxon>
    </lineage>
</organism>